<evidence type="ECO:0000256" key="4">
    <source>
        <dbReference type="ARBA" id="ARBA00023284"/>
    </source>
</evidence>
<dbReference type="InterPro" id="IPR036249">
    <property type="entry name" value="Thioredoxin-like_sf"/>
</dbReference>
<dbReference type="PANTHER" id="PTHR10168">
    <property type="entry name" value="GLUTAREDOXIN"/>
    <property type="match status" value="1"/>
</dbReference>
<protein>
    <recommendedName>
        <fullName evidence="6">Glutaredoxin domain-containing protein</fullName>
    </recommendedName>
</protein>
<keyword evidence="5" id="KW-0472">Membrane</keyword>
<feature type="domain" description="Glutaredoxin" evidence="6">
    <location>
        <begin position="13"/>
        <end position="74"/>
    </location>
</feature>
<name>A0A8X8YZ69_SALSN</name>
<dbReference type="SUPFAM" id="SSF52833">
    <property type="entry name" value="Thioredoxin-like"/>
    <property type="match status" value="2"/>
</dbReference>
<evidence type="ECO:0000256" key="2">
    <source>
        <dbReference type="ARBA" id="ARBA00007568"/>
    </source>
</evidence>
<evidence type="ECO:0000313" key="8">
    <source>
        <dbReference type="Proteomes" id="UP000298416"/>
    </source>
</evidence>
<dbReference type="Gene3D" id="3.40.30.10">
    <property type="entry name" value="Glutaredoxin"/>
    <property type="match status" value="2"/>
</dbReference>
<evidence type="ECO:0000256" key="3">
    <source>
        <dbReference type="ARBA" id="ARBA00022490"/>
    </source>
</evidence>
<dbReference type="Pfam" id="PF00462">
    <property type="entry name" value="Glutaredoxin"/>
    <property type="match status" value="2"/>
</dbReference>
<dbReference type="EMBL" id="PNBA02000022">
    <property type="protein sequence ID" value="KAG6384917.1"/>
    <property type="molecule type" value="Genomic_DNA"/>
</dbReference>
<dbReference type="Proteomes" id="UP000298416">
    <property type="component" value="Unassembled WGS sequence"/>
</dbReference>
<keyword evidence="8" id="KW-1185">Reference proteome</keyword>
<reference evidence="7" key="2">
    <citation type="submission" date="2020-08" db="EMBL/GenBank/DDBJ databases">
        <title>Plant Genome Project.</title>
        <authorList>
            <person name="Zhang R.-G."/>
        </authorList>
    </citation>
    <scope>NUCLEOTIDE SEQUENCE</scope>
    <source>
        <strain evidence="7">Huo1</strain>
        <tissue evidence="7">Leaf</tissue>
    </source>
</reference>
<gene>
    <name evidence="7" type="ORF">SASPL_153740</name>
</gene>
<keyword evidence="5" id="KW-1133">Transmembrane helix</keyword>
<keyword evidence="4" id="KW-0676">Redox-active center</keyword>
<feature type="domain" description="Glutaredoxin" evidence="6">
    <location>
        <begin position="94"/>
        <end position="155"/>
    </location>
</feature>
<dbReference type="NCBIfam" id="TIGR02189">
    <property type="entry name" value="GlrX-like_plant"/>
    <property type="match status" value="1"/>
</dbReference>
<organism evidence="7">
    <name type="scientific">Salvia splendens</name>
    <name type="common">Scarlet sage</name>
    <dbReference type="NCBI Taxonomy" id="180675"/>
    <lineage>
        <taxon>Eukaryota</taxon>
        <taxon>Viridiplantae</taxon>
        <taxon>Streptophyta</taxon>
        <taxon>Embryophyta</taxon>
        <taxon>Tracheophyta</taxon>
        <taxon>Spermatophyta</taxon>
        <taxon>Magnoliopsida</taxon>
        <taxon>eudicotyledons</taxon>
        <taxon>Gunneridae</taxon>
        <taxon>Pentapetalae</taxon>
        <taxon>asterids</taxon>
        <taxon>lamiids</taxon>
        <taxon>Lamiales</taxon>
        <taxon>Lamiaceae</taxon>
        <taxon>Nepetoideae</taxon>
        <taxon>Mentheae</taxon>
        <taxon>Salviinae</taxon>
        <taxon>Salvia</taxon>
        <taxon>Salvia subgen. Calosphace</taxon>
        <taxon>core Calosphace</taxon>
    </lineage>
</organism>
<evidence type="ECO:0000259" key="6">
    <source>
        <dbReference type="Pfam" id="PF00462"/>
    </source>
</evidence>
<keyword evidence="3" id="KW-0963">Cytoplasm</keyword>
<comment type="similarity">
    <text evidence="2">Belongs to the glutaredoxin family. CC-type subfamily.</text>
</comment>
<keyword evidence="5" id="KW-0812">Transmembrane</keyword>
<comment type="caution">
    <text evidence="7">The sequence shown here is derived from an EMBL/GenBank/DDBJ whole genome shotgun (WGS) entry which is preliminary data.</text>
</comment>
<comment type="subcellular location">
    <subcellularLocation>
        <location evidence="1">Cytoplasm</location>
    </subcellularLocation>
</comment>
<dbReference type="PROSITE" id="PS51354">
    <property type="entry name" value="GLUTAREDOXIN_2"/>
    <property type="match status" value="2"/>
</dbReference>
<evidence type="ECO:0000256" key="1">
    <source>
        <dbReference type="ARBA" id="ARBA00004496"/>
    </source>
</evidence>
<accession>A0A8X8YZ69</accession>
<proteinExistence type="inferred from homology"/>
<evidence type="ECO:0000256" key="5">
    <source>
        <dbReference type="SAM" id="Phobius"/>
    </source>
</evidence>
<dbReference type="CDD" id="cd03419">
    <property type="entry name" value="GRX_GRXh_1_2_like"/>
    <property type="match status" value="1"/>
</dbReference>
<reference evidence="7" key="1">
    <citation type="submission" date="2018-01" db="EMBL/GenBank/DDBJ databases">
        <authorList>
            <person name="Mao J.F."/>
        </authorList>
    </citation>
    <scope>NUCLEOTIDE SEQUENCE</scope>
    <source>
        <strain evidence="7">Huo1</strain>
        <tissue evidence="7">Leaf</tissue>
    </source>
</reference>
<sequence>MDRVKEVVALSHVVIFIKSGCCISHAIMILIRGFGANPAMYELDRLPNGVEMEKALIGLGCNPSVPAVFVGRNFMGGSHDVMEKVKEVVARSPVVIFSKSGCCISHTIMILIRGFGANPAMYELDRLPNGAEMEMALIGLGCNPSVPAVFVGRNFMGGSHEVMSLNIQGKLKPLLIKANAIWI</sequence>
<dbReference type="InterPro" id="IPR011905">
    <property type="entry name" value="GlrX-like_pln_2"/>
</dbReference>
<dbReference type="GO" id="GO:0005737">
    <property type="term" value="C:cytoplasm"/>
    <property type="evidence" value="ECO:0007669"/>
    <property type="project" value="UniProtKB-SubCell"/>
</dbReference>
<dbReference type="InterPro" id="IPR002109">
    <property type="entry name" value="Glutaredoxin"/>
</dbReference>
<evidence type="ECO:0000313" key="7">
    <source>
        <dbReference type="EMBL" id="KAG6384917.1"/>
    </source>
</evidence>
<dbReference type="AlphaFoldDB" id="A0A8X8YZ69"/>
<feature type="transmembrane region" description="Helical" evidence="5">
    <location>
        <begin position="12"/>
        <end position="31"/>
    </location>
</feature>